<dbReference type="Proteomes" id="UP000465221">
    <property type="component" value="Unassembled WGS sequence"/>
</dbReference>
<dbReference type="EMBL" id="BLKC01000060">
    <property type="protein sequence ID" value="GFF45095.1"/>
    <property type="molecule type" value="Genomic_DNA"/>
</dbReference>
<comment type="caution">
    <text evidence="2">The sequence shown here is derived from an EMBL/GenBank/DDBJ whole genome shotgun (WGS) entry which is preliminary data.</text>
</comment>
<protein>
    <recommendedName>
        <fullName evidence="1">Cyanovirin-N domain-containing protein</fullName>
    </recommendedName>
</protein>
<accession>A0A8H3P410</accession>
<evidence type="ECO:0000259" key="1">
    <source>
        <dbReference type="SMART" id="SM01111"/>
    </source>
</evidence>
<feature type="domain" description="Cyanovirin-N" evidence="1">
    <location>
        <begin position="2"/>
        <end position="110"/>
    </location>
</feature>
<evidence type="ECO:0000313" key="2">
    <source>
        <dbReference type="EMBL" id="GFF45095.1"/>
    </source>
</evidence>
<dbReference type="AlphaFoldDB" id="A0A8H3P410"/>
<dbReference type="Gene3D" id="2.30.60.10">
    <property type="entry name" value="Cyanovirin-N"/>
    <property type="match status" value="1"/>
</dbReference>
<proteinExistence type="predicted"/>
<name>A0A8H3P410_9EURO</name>
<dbReference type="InterPro" id="IPR011058">
    <property type="entry name" value="Cyanovirin-N"/>
</dbReference>
<dbReference type="InterPro" id="IPR036673">
    <property type="entry name" value="Cyanovirin-N_sf"/>
</dbReference>
<gene>
    <name evidence="2" type="ORF">IFM46972_07711</name>
</gene>
<reference evidence="2 3" key="1">
    <citation type="submission" date="2020-01" db="EMBL/GenBank/DDBJ databases">
        <title>Draft genome sequence of Aspergillus udagawae IFM 46972.</title>
        <authorList>
            <person name="Takahashi H."/>
            <person name="Yaguchi T."/>
        </authorList>
    </citation>
    <scope>NUCLEOTIDE SEQUENCE [LARGE SCALE GENOMIC DNA]</scope>
    <source>
        <strain evidence="2 3">IFM 46972</strain>
    </source>
</reference>
<sequence length="111" mass="12621">MSWHMSSRQIPGQPWIYNSSGHTHLQAQCLDEQNNWQNSDLDLDTCIGDENVVDVLVWGEQDFTSESRSVNFAFEQNPPQPILRATFFDGNSAPKNTAERISNINGHLVFQ</sequence>
<evidence type="ECO:0000313" key="3">
    <source>
        <dbReference type="Proteomes" id="UP000465221"/>
    </source>
</evidence>
<organism evidence="2 3">
    <name type="scientific">Aspergillus udagawae</name>
    <dbReference type="NCBI Taxonomy" id="91492"/>
    <lineage>
        <taxon>Eukaryota</taxon>
        <taxon>Fungi</taxon>
        <taxon>Dikarya</taxon>
        <taxon>Ascomycota</taxon>
        <taxon>Pezizomycotina</taxon>
        <taxon>Eurotiomycetes</taxon>
        <taxon>Eurotiomycetidae</taxon>
        <taxon>Eurotiales</taxon>
        <taxon>Aspergillaceae</taxon>
        <taxon>Aspergillus</taxon>
        <taxon>Aspergillus subgen. Fumigati</taxon>
    </lineage>
</organism>
<dbReference type="SMART" id="SM01111">
    <property type="entry name" value="CVNH"/>
    <property type="match status" value="1"/>
</dbReference>
<dbReference type="Pfam" id="PF08881">
    <property type="entry name" value="CVNH"/>
    <property type="match status" value="1"/>
</dbReference>
<dbReference type="SUPFAM" id="SSF51322">
    <property type="entry name" value="Cyanovirin-N"/>
    <property type="match status" value="1"/>
</dbReference>